<dbReference type="GeneID" id="9620883"/>
<evidence type="ECO:0000313" key="1">
    <source>
        <dbReference type="EMBL" id="EFJ50983.1"/>
    </source>
</evidence>
<organism evidence="2">
    <name type="scientific">Volvox carteri f. nagariensis</name>
    <dbReference type="NCBI Taxonomy" id="3068"/>
    <lineage>
        <taxon>Eukaryota</taxon>
        <taxon>Viridiplantae</taxon>
        <taxon>Chlorophyta</taxon>
        <taxon>core chlorophytes</taxon>
        <taxon>Chlorophyceae</taxon>
        <taxon>CS clade</taxon>
        <taxon>Chlamydomonadales</taxon>
        <taxon>Volvocaceae</taxon>
        <taxon>Volvox</taxon>
    </lineage>
</organism>
<name>D8TNF6_VOLCA</name>
<protein>
    <submittedName>
        <fullName evidence="1">Uncharacterized protein</fullName>
    </submittedName>
</protein>
<dbReference type="AlphaFoldDB" id="D8TNF6"/>
<dbReference type="Proteomes" id="UP000001058">
    <property type="component" value="Unassembled WGS sequence"/>
</dbReference>
<reference evidence="1 2" key="1">
    <citation type="journal article" date="2010" name="Science">
        <title>Genomic analysis of organismal complexity in the multicellular green alga Volvox carteri.</title>
        <authorList>
            <person name="Prochnik S.E."/>
            <person name="Umen J."/>
            <person name="Nedelcu A.M."/>
            <person name="Hallmann A."/>
            <person name="Miller S.M."/>
            <person name="Nishii I."/>
            <person name="Ferris P."/>
            <person name="Kuo A."/>
            <person name="Mitros T."/>
            <person name="Fritz-Laylin L.K."/>
            <person name="Hellsten U."/>
            <person name="Chapman J."/>
            <person name="Simakov O."/>
            <person name="Rensing S.A."/>
            <person name="Terry A."/>
            <person name="Pangilinan J."/>
            <person name="Kapitonov V."/>
            <person name="Jurka J."/>
            <person name="Salamov A."/>
            <person name="Shapiro H."/>
            <person name="Schmutz J."/>
            <person name="Grimwood J."/>
            <person name="Lindquist E."/>
            <person name="Lucas S."/>
            <person name="Grigoriev I.V."/>
            <person name="Schmitt R."/>
            <person name="Kirk D."/>
            <person name="Rokhsar D.S."/>
        </authorList>
    </citation>
    <scope>NUCLEOTIDE SEQUENCE [LARGE SCALE GENOMIC DNA]</scope>
    <source>
        <strain evidence="2">f. Nagariensis / Eve</strain>
    </source>
</reference>
<accession>D8TNF6</accession>
<proteinExistence type="predicted"/>
<sequence>MFNQATPPPNALNGWVGGSSAGPQVLSLRSRAAVDGLAFLGTDATSSAQPSFVPGWGLRGVVPLRTGGLGLPGGPLSLVGLSAPSLESPPLAPSEFFLGPGVVTGAAAGSAGPPVSRPFPLGVPAQAPAPLGVARGRLDQVIARLRPSPLISAADQEASYQRGLAAANQMLLGALASSTVSRQDGAVTEFLSWLSSHGRGRDWWNCTPDDVLVYMTVWWLPRHQGRSGGPVGPAAVKSHLSCLSGFFSRVGRGGRFDVSTGQGNPCDCIWVEDFRASY</sequence>
<gene>
    <name evidence="1" type="ORF">VOLCADRAFT_103623</name>
</gene>
<evidence type="ECO:0000313" key="2">
    <source>
        <dbReference type="Proteomes" id="UP000001058"/>
    </source>
</evidence>
<dbReference type="EMBL" id="GL378329">
    <property type="protein sequence ID" value="EFJ50983.1"/>
    <property type="molecule type" value="Genomic_DNA"/>
</dbReference>
<dbReference type="KEGG" id="vcn:VOLCADRAFT_103623"/>
<feature type="non-terminal residue" evidence="1">
    <location>
        <position position="278"/>
    </location>
</feature>
<dbReference type="InParanoid" id="D8TNF6"/>
<dbReference type="RefSeq" id="XP_002947995.1">
    <property type="nucleotide sequence ID" value="XM_002947949.1"/>
</dbReference>
<dbReference type="OrthoDB" id="546682at2759"/>
<keyword evidence="2" id="KW-1185">Reference proteome</keyword>